<dbReference type="Proteomes" id="UP000599312">
    <property type="component" value="Unassembled WGS sequence"/>
</dbReference>
<sequence>MKLFVFGLGYTAGHFVEAYRDHFAEICGTVRSAEKQEALRAAGFQAHRFDAGRGDDGIADELARSDALLVSVPPVAGSDIVLETFSDLITSSSRLRWVGYLSTVGVYGDAGGGWVNEDTPPDPVNDRSRSRVIAERRWLDLGRTSHCSTHLFRLGGIYGPGRNALPRVVQGDARRIIKPGQFFNRIHVADVAQVLMSSIRSPSRNTIYNVVDDEPAPPQDVITYAAKLLGRAPPPEEAFADANLGAMAKSFYGDNKRVLNTRIKRDLGVVLQFPTYRHGLEALLAAGEGAGHSATTPGSAS</sequence>
<comment type="caution">
    <text evidence="2">The sequence shown here is derived from an EMBL/GenBank/DDBJ whole genome shotgun (WGS) entry which is preliminary data.</text>
</comment>
<evidence type="ECO:0000256" key="1">
    <source>
        <dbReference type="ARBA" id="ARBA00023027"/>
    </source>
</evidence>
<evidence type="ECO:0000313" key="2">
    <source>
        <dbReference type="EMBL" id="MBF9234436.1"/>
    </source>
</evidence>
<reference evidence="2" key="1">
    <citation type="submission" date="2020-11" db="EMBL/GenBank/DDBJ databases">
        <authorList>
            <person name="Kim M.K."/>
        </authorList>
    </citation>
    <scope>NUCLEOTIDE SEQUENCE</scope>
    <source>
        <strain evidence="2">BT350</strain>
    </source>
</reference>
<name>A0A931BND0_9HYPH</name>
<keyword evidence="1" id="KW-0520">NAD</keyword>
<gene>
    <name evidence="2" type="ORF">I2H38_13735</name>
</gene>
<dbReference type="CDD" id="cd05266">
    <property type="entry name" value="SDR_a4"/>
    <property type="match status" value="1"/>
</dbReference>
<dbReference type="SUPFAM" id="SSF51735">
    <property type="entry name" value="NAD(P)-binding Rossmann-fold domains"/>
    <property type="match status" value="1"/>
</dbReference>
<proteinExistence type="predicted"/>
<dbReference type="InterPro" id="IPR036291">
    <property type="entry name" value="NAD(P)-bd_dom_sf"/>
</dbReference>
<organism evidence="2 3">
    <name type="scientific">Microvirga alba</name>
    <dbReference type="NCBI Taxonomy" id="2791025"/>
    <lineage>
        <taxon>Bacteria</taxon>
        <taxon>Pseudomonadati</taxon>
        <taxon>Pseudomonadota</taxon>
        <taxon>Alphaproteobacteria</taxon>
        <taxon>Hyphomicrobiales</taxon>
        <taxon>Methylobacteriaceae</taxon>
        <taxon>Microvirga</taxon>
    </lineage>
</organism>
<dbReference type="AlphaFoldDB" id="A0A931BND0"/>
<dbReference type="RefSeq" id="WP_196272423.1">
    <property type="nucleotide sequence ID" value="NZ_JADQDO010000006.1"/>
</dbReference>
<dbReference type="EMBL" id="JADQDO010000006">
    <property type="protein sequence ID" value="MBF9234436.1"/>
    <property type="molecule type" value="Genomic_DNA"/>
</dbReference>
<dbReference type="PANTHER" id="PTHR43574">
    <property type="entry name" value="EPIMERASE-RELATED"/>
    <property type="match status" value="1"/>
</dbReference>
<dbReference type="Gene3D" id="3.40.50.720">
    <property type="entry name" value="NAD(P)-binding Rossmann-like Domain"/>
    <property type="match status" value="1"/>
</dbReference>
<evidence type="ECO:0000313" key="3">
    <source>
        <dbReference type="Proteomes" id="UP000599312"/>
    </source>
</evidence>
<keyword evidence="3" id="KW-1185">Reference proteome</keyword>
<accession>A0A931BND0</accession>
<protein>
    <submittedName>
        <fullName evidence="2">SDR family oxidoreductase</fullName>
    </submittedName>
</protein>